<dbReference type="Pfam" id="PF02604">
    <property type="entry name" value="PhdYeFM_antitox"/>
    <property type="match status" value="1"/>
</dbReference>
<protein>
    <recommendedName>
        <fullName evidence="2">Antitoxin</fullName>
    </recommendedName>
</protein>
<evidence type="ECO:0000256" key="2">
    <source>
        <dbReference type="RuleBase" id="RU362080"/>
    </source>
</evidence>
<dbReference type="InterPro" id="IPR006442">
    <property type="entry name" value="Antitoxin_Phd/YefM"/>
</dbReference>
<name>A0ABQ0B5I6_9FIRM</name>
<dbReference type="InterPro" id="IPR036165">
    <property type="entry name" value="YefM-like_sf"/>
</dbReference>
<keyword evidence="4" id="KW-1185">Reference proteome</keyword>
<dbReference type="RefSeq" id="WP_390403674.1">
    <property type="nucleotide sequence ID" value="NZ_BAABYW010000001.1"/>
</dbReference>
<sequence>MADVKMKPKIPMEHLNITEFNRGQSSKVIKKLVEEDKAAYINKNGKPIAVIMSNERYERLIAGGIDINEY</sequence>
<dbReference type="NCBIfam" id="TIGR01552">
    <property type="entry name" value="phd_fam"/>
    <property type="match status" value="1"/>
</dbReference>
<dbReference type="SUPFAM" id="SSF143120">
    <property type="entry name" value="YefM-like"/>
    <property type="match status" value="1"/>
</dbReference>
<comment type="function">
    <text evidence="2">Antitoxin component of a type II toxin-antitoxin (TA) system.</text>
</comment>
<evidence type="ECO:0000313" key="4">
    <source>
        <dbReference type="Proteomes" id="UP001600943"/>
    </source>
</evidence>
<organism evidence="3 4">
    <name type="scientific">Blautia hominis</name>
    <dbReference type="NCBI Taxonomy" id="2025493"/>
    <lineage>
        <taxon>Bacteria</taxon>
        <taxon>Bacillati</taxon>
        <taxon>Bacillota</taxon>
        <taxon>Clostridia</taxon>
        <taxon>Lachnospirales</taxon>
        <taxon>Lachnospiraceae</taxon>
        <taxon>Blautia</taxon>
    </lineage>
</organism>
<accession>A0ABQ0B5I6</accession>
<gene>
    <name evidence="3" type="ORF">K040078D81_08340</name>
</gene>
<dbReference type="Proteomes" id="UP001600943">
    <property type="component" value="Unassembled WGS sequence"/>
</dbReference>
<proteinExistence type="inferred from homology"/>
<evidence type="ECO:0000313" key="3">
    <source>
        <dbReference type="EMBL" id="GAA6406717.1"/>
    </source>
</evidence>
<evidence type="ECO:0000256" key="1">
    <source>
        <dbReference type="ARBA" id="ARBA00009981"/>
    </source>
</evidence>
<comment type="similarity">
    <text evidence="1 2">Belongs to the phD/YefM antitoxin family.</text>
</comment>
<dbReference type="Gene3D" id="3.40.1620.10">
    <property type="entry name" value="YefM-like domain"/>
    <property type="match status" value="1"/>
</dbReference>
<comment type="caution">
    <text evidence="3">The sequence shown here is derived from an EMBL/GenBank/DDBJ whole genome shotgun (WGS) entry which is preliminary data.</text>
</comment>
<reference evidence="3 4" key="1">
    <citation type="submission" date="2024-04" db="EMBL/GenBank/DDBJ databases">
        <title>Defined microbial consortia suppress multidrug-resistant proinflammatory Enterobacteriaceae via ecological control.</title>
        <authorList>
            <person name="Furuichi M."/>
            <person name="Kawaguchi T."/>
            <person name="Pust M."/>
            <person name="Yasuma K."/>
            <person name="Plichta D."/>
            <person name="Hasegawa N."/>
            <person name="Ohya T."/>
            <person name="Bhattarai S."/>
            <person name="Sasajima S."/>
            <person name="Aoto Y."/>
            <person name="Tuganbaev T."/>
            <person name="Yaginuma M."/>
            <person name="Ueda M."/>
            <person name="Okahashi N."/>
            <person name="Amafuji K."/>
            <person name="Kiridooshi Y."/>
            <person name="Sugita K."/>
            <person name="Strazar M."/>
            <person name="Skelly A."/>
            <person name="Suda W."/>
            <person name="Hattori M."/>
            <person name="Nakamoto N."/>
            <person name="Caballero S."/>
            <person name="Norman J."/>
            <person name="Olle B."/>
            <person name="Tanoue T."/>
            <person name="Arita M."/>
            <person name="Bucci V."/>
            <person name="Atarashi K."/>
            <person name="Xavier R."/>
            <person name="Honda K."/>
        </authorList>
    </citation>
    <scope>NUCLEOTIDE SEQUENCE [LARGE SCALE GENOMIC DNA]</scope>
    <source>
        <strain evidence="4">k04-0078-D8-1</strain>
    </source>
</reference>
<dbReference type="EMBL" id="BAABYW010000001">
    <property type="protein sequence ID" value="GAA6406717.1"/>
    <property type="molecule type" value="Genomic_DNA"/>
</dbReference>